<dbReference type="Proteomes" id="UP001065593">
    <property type="component" value="Unassembled WGS sequence"/>
</dbReference>
<name>A0ABQ5NH97_9BACI</name>
<keyword evidence="7" id="KW-1185">Reference proteome</keyword>
<organism evidence="6 7">
    <name type="scientific">Lysinibacillus piscis</name>
    <dbReference type="NCBI Taxonomy" id="2518931"/>
    <lineage>
        <taxon>Bacteria</taxon>
        <taxon>Bacillati</taxon>
        <taxon>Bacillota</taxon>
        <taxon>Bacilli</taxon>
        <taxon>Bacillales</taxon>
        <taxon>Bacillaceae</taxon>
        <taxon>Lysinibacillus</taxon>
    </lineage>
</organism>
<proteinExistence type="inferred from homology"/>
<dbReference type="EMBL" id="BRZA01000001">
    <property type="protein sequence ID" value="GLC87659.1"/>
    <property type="molecule type" value="Genomic_DNA"/>
</dbReference>
<feature type="domain" description="HTH lysR-type" evidence="5">
    <location>
        <begin position="29"/>
        <end position="80"/>
    </location>
</feature>
<accession>A0ABQ5NH97</accession>
<dbReference type="PANTHER" id="PTHR30126">
    <property type="entry name" value="HTH-TYPE TRANSCRIPTIONAL REGULATOR"/>
    <property type="match status" value="1"/>
</dbReference>
<protein>
    <submittedName>
        <fullName evidence="6">HTH-type transcriptional regulator YkuM</fullName>
    </submittedName>
</protein>
<dbReference type="InterPro" id="IPR036390">
    <property type="entry name" value="WH_DNA-bd_sf"/>
</dbReference>
<evidence type="ECO:0000256" key="3">
    <source>
        <dbReference type="ARBA" id="ARBA00023125"/>
    </source>
</evidence>
<keyword evidence="4" id="KW-0804">Transcription</keyword>
<sequence length="318" mass="36298">MLAEGLKVISFEPFFVYRGVLEQMATEAEILKVLSEERNMRKAAERLFLSQPALSQRLQTIEKDWGTQLFIRSQKGLTATPAGEMVIAYAIETLLKKEEVVETIQSLTTKVNGTLKVACASIVGQNWLPNVLKDFVTQYPEAKISLMTGWSSEIIKALYEGEAHVGIVRGQVDWKGEKIHLFRDTLYLVDKQLKTIEDVLTTERPFIQYKSDSNYYQEIQQWWQQHFTSNPGKQIVVDQIEICRQMVLNGIGYAILPSITLNEHDGINKIPLANNEKEFGITRDTWLIGYESSLALRQVDAFVKVVQEHASCLFDYTK</sequence>
<dbReference type="InterPro" id="IPR000847">
    <property type="entry name" value="LysR_HTH_N"/>
</dbReference>
<keyword evidence="3" id="KW-0238">DNA-binding</keyword>
<dbReference type="SUPFAM" id="SSF46785">
    <property type="entry name" value="Winged helix' DNA-binding domain"/>
    <property type="match status" value="1"/>
</dbReference>
<keyword evidence="2" id="KW-0805">Transcription regulation</keyword>
<evidence type="ECO:0000259" key="5">
    <source>
        <dbReference type="PROSITE" id="PS50931"/>
    </source>
</evidence>
<dbReference type="CDD" id="cd05466">
    <property type="entry name" value="PBP2_LTTR_substrate"/>
    <property type="match status" value="1"/>
</dbReference>
<dbReference type="Pfam" id="PF00126">
    <property type="entry name" value="HTH_1"/>
    <property type="match status" value="1"/>
</dbReference>
<reference evidence="6" key="1">
    <citation type="submission" date="2022-08" db="EMBL/GenBank/DDBJ databases">
        <title>Draft genome sequence of Lysinibacillus sp. strain KH24.</title>
        <authorList>
            <person name="Kanbe H."/>
            <person name="Itoh H."/>
        </authorList>
    </citation>
    <scope>NUCLEOTIDE SEQUENCE</scope>
    <source>
        <strain evidence="6">KH24</strain>
    </source>
</reference>
<dbReference type="PROSITE" id="PS50931">
    <property type="entry name" value="HTH_LYSR"/>
    <property type="match status" value="1"/>
</dbReference>
<dbReference type="InterPro" id="IPR036388">
    <property type="entry name" value="WH-like_DNA-bd_sf"/>
</dbReference>
<dbReference type="Pfam" id="PF03466">
    <property type="entry name" value="LysR_substrate"/>
    <property type="match status" value="1"/>
</dbReference>
<evidence type="ECO:0000313" key="6">
    <source>
        <dbReference type="EMBL" id="GLC87659.1"/>
    </source>
</evidence>
<dbReference type="PRINTS" id="PR00039">
    <property type="entry name" value="HTHLYSR"/>
</dbReference>
<gene>
    <name evidence="6" type="primary">ykuM</name>
    <name evidence="6" type="ORF">LYSBPC_07860</name>
</gene>
<evidence type="ECO:0000256" key="1">
    <source>
        <dbReference type="ARBA" id="ARBA00009437"/>
    </source>
</evidence>
<evidence type="ECO:0000313" key="7">
    <source>
        <dbReference type="Proteomes" id="UP001065593"/>
    </source>
</evidence>
<dbReference type="SUPFAM" id="SSF53850">
    <property type="entry name" value="Periplasmic binding protein-like II"/>
    <property type="match status" value="1"/>
</dbReference>
<evidence type="ECO:0000256" key="4">
    <source>
        <dbReference type="ARBA" id="ARBA00023163"/>
    </source>
</evidence>
<comment type="caution">
    <text evidence="6">The sequence shown here is derived from an EMBL/GenBank/DDBJ whole genome shotgun (WGS) entry which is preliminary data.</text>
</comment>
<dbReference type="Gene3D" id="3.40.190.290">
    <property type="match status" value="1"/>
</dbReference>
<dbReference type="Gene3D" id="1.10.10.10">
    <property type="entry name" value="Winged helix-like DNA-binding domain superfamily/Winged helix DNA-binding domain"/>
    <property type="match status" value="1"/>
</dbReference>
<dbReference type="PANTHER" id="PTHR30126:SF78">
    <property type="entry name" value="HTH LYSR-TYPE DOMAIN-CONTAINING PROTEIN"/>
    <property type="match status" value="1"/>
</dbReference>
<evidence type="ECO:0000256" key="2">
    <source>
        <dbReference type="ARBA" id="ARBA00023015"/>
    </source>
</evidence>
<dbReference type="InterPro" id="IPR005119">
    <property type="entry name" value="LysR_subst-bd"/>
</dbReference>
<comment type="similarity">
    <text evidence="1">Belongs to the LysR transcriptional regulatory family.</text>
</comment>